<dbReference type="AlphaFoldDB" id="A0A8C9JZ28"/>
<evidence type="ECO:0000256" key="8">
    <source>
        <dbReference type="ARBA" id="ARBA00023212"/>
    </source>
</evidence>
<name>A0A8C9JZ28_PANTA</name>
<dbReference type="GO" id="GO:0005819">
    <property type="term" value="C:spindle"/>
    <property type="evidence" value="ECO:0007669"/>
    <property type="project" value="UniProtKB-SubCell"/>
</dbReference>
<keyword evidence="4" id="KW-0547">Nucleotide-binding</keyword>
<evidence type="ECO:0000256" key="4">
    <source>
        <dbReference type="ARBA" id="ARBA00022741"/>
    </source>
</evidence>
<feature type="coiled-coil region" evidence="9">
    <location>
        <begin position="210"/>
        <end position="272"/>
    </location>
</feature>
<feature type="domain" description="Hyaluronan-mediated motility receptor C-terminal" evidence="11">
    <location>
        <begin position="864"/>
        <end position="970"/>
    </location>
</feature>
<evidence type="ECO:0000256" key="6">
    <source>
        <dbReference type="ARBA" id="ARBA00023054"/>
    </source>
</evidence>
<keyword evidence="7" id="KW-0505">Motor protein</keyword>
<dbReference type="GO" id="GO:0005524">
    <property type="term" value="F:ATP binding"/>
    <property type="evidence" value="ECO:0007669"/>
    <property type="project" value="UniProtKB-KW"/>
</dbReference>
<dbReference type="InterPro" id="IPR031794">
    <property type="entry name" value="HMMR_C"/>
</dbReference>
<feature type="region of interest" description="Disordered" evidence="10">
    <location>
        <begin position="812"/>
        <end position="832"/>
    </location>
</feature>
<dbReference type="Proteomes" id="UP000675900">
    <property type="component" value="Unassembled WGS sequence"/>
</dbReference>
<dbReference type="PANTHER" id="PTHR37739:SF8">
    <property type="entry name" value="KINESIN-LIKE PROTEIN KIN-12D"/>
    <property type="match status" value="1"/>
</dbReference>
<evidence type="ECO:0000256" key="1">
    <source>
        <dbReference type="ARBA" id="ARBA00004186"/>
    </source>
</evidence>
<evidence type="ECO:0000256" key="10">
    <source>
        <dbReference type="SAM" id="MobiDB-lite"/>
    </source>
</evidence>
<reference evidence="12" key="1">
    <citation type="submission" date="2025-08" db="UniProtKB">
        <authorList>
            <consortium name="Ensembl"/>
        </authorList>
    </citation>
    <scope>IDENTIFICATION</scope>
</reference>
<keyword evidence="6 9" id="KW-0175">Coiled coil</keyword>
<evidence type="ECO:0000256" key="3">
    <source>
        <dbReference type="ARBA" id="ARBA00022701"/>
    </source>
</evidence>
<keyword evidence="5" id="KW-0067">ATP-binding</keyword>
<evidence type="ECO:0000313" key="12">
    <source>
        <dbReference type="Ensembl" id="ENSPTIP00000014282.1"/>
    </source>
</evidence>
<accession>A0A8C9JZ28</accession>
<evidence type="ECO:0000256" key="7">
    <source>
        <dbReference type="ARBA" id="ARBA00023175"/>
    </source>
</evidence>
<evidence type="ECO:0000256" key="2">
    <source>
        <dbReference type="ARBA" id="ARBA00022490"/>
    </source>
</evidence>
<keyword evidence="8" id="KW-0206">Cytoskeleton</keyword>
<protein>
    <recommendedName>
        <fullName evidence="11">Hyaluronan-mediated motility receptor C-terminal domain-containing protein</fullName>
    </recommendedName>
</protein>
<reference evidence="12" key="2">
    <citation type="submission" date="2025-09" db="UniProtKB">
        <authorList>
            <consortium name="Ensembl"/>
        </authorList>
    </citation>
    <scope>IDENTIFICATION</scope>
</reference>
<keyword evidence="2" id="KW-0963">Cytoplasm</keyword>
<keyword evidence="13" id="KW-1185">Reference proteome</keyword>
<feature type="coiled-coil region" evidence="9">
    <location>
        <begin position="341"/>
        <end position="435"/>
    </location>
</feature>
<evidence type="ECO:0000256" key="9">
    <source>
        <dbReference type="SAM" id="Coils"/>
    </source>
</evidence>
<evidence type="ECO:0000259" key="11">
    <source>
        <dbReference type="Pfam" id="PF15908"/>
    </source>
</evidence>
<sequence>DTQGNVSQLQAEVKRLKEQLAQLTSGQLLPESFLTKEKDETNYMKYFQEAMLFFKKSEQEKKSLVEKVTQLEDLTLKKEKFIQSNKMIVKFREDQIMRLEKLHKESRGSFLPAEQDRLLSELRDEIQTLREQIEHHPRVAKYAMENHSLREENRRLRLLEPVKRAQEMDAQTIAVLEKAFSELSGTEKKDKGQPGFSPKAPKEPCSLVNTEKLKTQLLQIQAELNNSKQEYEEFKELTRKKQLELESELQSLQKANLNLENLLEATKACKRQEVSQLNKIHAETLKIITTPTKAYQLWSRPVPKLSPEAGSSGPVHAQNPSTLDDNILNEPVPPEMNEQAFEAISEELRMVQEQMSALQVKLDEEEHKNLKLQQHIDKLEHHSIQTRELFSSERTDWTRQQQEHLSQLNVLEKQLRDAQTKNEFLKSEVHDLRVVLHSADKELSSMRLEYSSFRESREKELSSLSDRHAHTQLQLESVRLEKEKLLESKACLQDSYDNLQEVMKFEIDQLSKNLQNCKNENETLKSDLNNLVELFEAEKERNNKLLLQFEEDKENSSKEILEVLEVVHQEKQKEIAKCEQQMAKVQKLEESLYATEKVIRSLEKSRDADKEVVADLMSQIQELRTSVCEKTETIDTLKQELKDISCKHNSALADKEESKVLIKKQEVEILDLKEALRLRILSEDIERDMLCEDLAHATEQLNKLTEASKKHSELLQSAQEEMAKKEALIQELQHELNQKKEEVEQKKNEYNFKMRQLEHVMDSAAEHPQSPRTPPHFQTHLEQLCEMENLRLEAEQLRERNWLLQSQLDDLEREKHKSQQNNPGHQQLKNEQEEMIKERLAKNKLLEEMLKMKADLEEVQSALQNKEMDCLRMAEEVDRTRTLESKAFQEKEQLRSKLEELYEEKERIFQEMEMLRKQVESLAEENGKLVGHQNLHQKIQYVVRLKKENVRLAEETEKLRAENVFLKEKKRNES</sequence>
<comment type="subcellular location">
    <subcellularLocation>
        <location evidence="1">Cytoplasm</location>
        <location evidence="1">Cytoskeleton</location>
        <location evidence="1">Spindle</location>
    </subcellularLocation>
</comment>
<organism evidence="12 13">
    <name type="scientific">Panthera tigris altaica</name>
    <name type="common">Siberian tiger</name>
    <dbReference type="NCBI Taxonomy" id="74533"/>
    <lineage>
        <taxon>Eukaryota</taxon>
        <taxon>Metazoa</taxon>
        <taxon>Chordata</taxon>
        <taxon>Craniata</taxon>
        <taxon>Vertebrata</taxon>
        <taxon>Euteleostomi</taxon>
        <taxon>Mammalia</taxon>
        <taxon>Eutheria</taxon>
        <taxon>Laurasiatheria</taxon>
        <taxon>Carnivora</taxon>
        <taxon>Feliformia</taxon>
        <taxon>Felidae</taxon>
        <taxon>Pantherinae</taxon>
        <taxon>Panthera</taxon>
    </lineage>
</organism>
<dbReference type="GeneTree" id="ENSGT00940000156463"/>
<evidence type="ECO:0000256" key="5">
    <source>
        <dbReference type="ARBA" id="ARBA00022840"/>
    </source>
</evidence>
<proteinExistence type="predicted"/>
<dbReference type="Pfam" id="PF15908">
    <property type="entry name" value="HMMR_C"/>
    <property type="match status" value="1"/>
</dbReference>
<keyword evidence="3" id="KW-0493">Microtubule</keyword>
<dbReference type="InterPro" id="IPR044986">
    <property type="entry name" value="KIF15/KIN-12"/>
</dbReference>
<dbReference type="GO" id="GO:0005874">
    <property type="term" value="C:microtubule"/>
    <property type="evidence" value="ECO:0007669"/>
    <property type="project" value="UniProtKB-KW"/>
</dbReference>
<feature type="coiled-coil region" evidence="9">
    <location>
        <begin position="475"/>
        <end position="605"/>
    </location>
</feature>
<evidence type="ECO:0000313" key="13">
    <source>
        <dbReference type="Proteomes" id="UP000675900"/>
    </source>
</evidence>
<feature type="region of interest" description="Disordered" evidence="10">
    <location>
        <begin position="184"/>
        <end position="204"/>
    </location>
</feature>
<dbReference type="Ensembl" id="ENSPTIT00000018374.1">
    <property type="protein sequence ID" value="ENSPTIP00000014282.1"/>
    <property type="gene ID" value="ENSPTIG00000013744.1"/>
</dbReference>
<dbReference type="PANTHER" id="PTHR37739">
    <property type="entry name" value="KINESIN-LIKE PROTEIN KIN-12D"/>
    <property type="match status" value="1"/>
</dbReference>